<dbReference type="PROSITE" id="PS51833">
    <property type="entry name" value="HDOD"/>
    <property type="match status" value="1"/>
</dbReference>
<dbReference type="InterPro" id="IPR014408">
    <property type="entry name" value="dGMP_Pdiesterase_EAL/HD-GYP"/>
</dbReference>
<dbReference type="SUPFAM" id="SSF109604">
    <property type="entry name" value="HD-domain/PDEase-like"/>
    <property type="match status" value="1"/>
</dbReference>
<dbReference type="SUPFAM" id="SSF141868">
    <property type="entry name" value="EAL domain-like"/>
    <property type="match status" value="1"/>
</dbReference>
<dbReference type="InterPro" id="IPR013976">
    <property type="entry name" value="HDOD"/>
</dbReference>
<reference evidence="2" key="1">
    <citation type="submission" date="2018-01" db="EMBL/GenBank/DDBJ databases">
        <authorList>
            <person name="Regsiter A."/>
            <person name="William W."/>
        </authorList>
    </citation>
    <scope>NUCLEOTIDE SEQUENCE</scope>
    <source>
        <strain evidence="2">TRIP AH-1</strain>
    </source>
</reference>
<dbReference type="PIRSF" id="PIRSF003180">
    <property type="entry name" value="DiGMPpdiest_YuxH"/>
    <property type="match status" value="1"/>
</dbReference>
<dbReference type="InterPro" id="IPR035919">
    <property type="entry name" value="EAL_sf"/>
</dbReference>
<feature type="domain" description="HDOD" evidence="1">
    <location>
        <begin position="209"/>
        <end position="399"/>
    </location>
</feature>
<organism evidence="2">
    <name type="scientific">uncultured Desulfobacterium sp</name>
    <dbReference type="NCBI Taxonomy" id="201089"/>
    <lineage>
        <taxon>Bacteria</taxon>
        <taxon>Pseudomonadati</taxon>
        <taxon>Thermodesulfobacteriota</taxon>
        <taxon>Desulfobacteria</taxon>
        <taxon>Desulfobacterales</taxon>
        <taxon>Desulfobacteriaceae</taxon>
        <taxon>Desulfobacterium</taxon>
        <taxon>environmental samples</taxon>
    </lineage>
</organism>
<sequence>MADKNTSEKDQISVSLARQPVFDAKRRIWGYELFCVAAAGDISSGLPEESKVAVNLAESTYIGLQQILDRSRKIIVNFSEKGILDNLPYALPSALTVIKISRPLNAWHSALESLSMLKSDGYMIAVDWDSALPDNGSLLGLADIICVDAPSMNKEKLSVEAARAAKNNIMLLANQVEDAAAFDACMRLGFKLFRGHFFKTQEKISVKKMSTGEASRFQLFKTIEQEDPDFDKLAKIIQDDVSISFRLLSYLNSAAFGFPQKVRSIKQAISLLGWRKTKNWLRVAVLTGMACSKISDELIFLATQRGMFLETIGVEHDYWGFDPDTLHLLGMFSLLDVILGSSMDDIVQYLPLEEKLKAALRRDPNNEYYPLLRLAEYLEEAKWAEGESMMRQLNLDSRKVKEAFQKSVNWANELASTQASEIANKD</sequence>
<name>A0A445MW52_9BACT</name>
<evidence type="ECO:0000313" key="2">
    <source>
        <dbReference type="EMBL" id="SPD73639.1"/>
    </source>
</evidence>
<evidence type="ECO:0000259" key="1">
    <source>
        <dbReference type="PROSITE" id="PS51833"/>
    </source>
</evidence>
<dbReference type="EMBL" id="OJIN01000103">
    <property type="protein sequence ID" value="SPD73639.1"/>
    <property type="molecule type" value="Genomic_DNA"/>
</dbReference>
<proteinExistence type="predicted"/>
<dbReference type="PANTHER" id="PTHR33525">
    <property type="match status" value="1"/>
</dbReference>
<gene>
    <name evidence="2" type="ORF">PITCH_A1910045</name>
</gene>
<dbReference type="Gene3D" id="1.10.3210.10">
    <property type="entry name" value="Hypothetical protein af1432"/>
    <property type="match status" value="1"/>
</dbReference>
<accession>A0A445MW52</accession>
<dbReference type="PANTHER" id="PTHR33525:SF4">
    <property type="entry name" value="CYCLIC DI-GMP PHOSPHODIESTERASE CDGJ"/>
    <property type="match status" value="1"/>
</dbReference>
<protein>
    <recommendedName>
        <fullName evidence="1">HDOD domain-containing protein</fullName>
    </recommendedName>
</protein>
<dbReference type="InterPro" id="IPR052340">
    <property type="entry name" value="RNase_Y/CdgJ"/>
</dbReference>
<dbReference type="AlphaFoldDB" id="A0A445MW52"/>
<dbReference type="Pfam" id="PF08668">
    <property type="entry name" value="HDOD"/>
    <property type="match status" value="1"/>
</dbReference>